<dbReference type="InterPro" id="IPR050585">
    <property type="entry name" value="Xaa-Pro_dipeptidyl-ppase/CocE"/>
</dbReference>
<dbReference type="Pfam" id="PF08530">
    <property type="entry name" value="PepX_C"/>
    <property type="match status" value="1"/>
</dbReference>
<name>A0A9D0YW04_9FIRM</name>
<keyword evidence="1 3" id="KW-0378">Hydrolase</keyword>
<organism evidence="3 4">
    <name type="scientific">Candidatus Avichristensenella intestinipullorum</name>
    <dbReference type="NCBI Taxonomy" id="2840693"/>
    <lineage>
        <taxon>Bacteria</taxon>
        <taxon>Bacillati</taxon>
        <taxon>Bacillota</taxon>
        <taxon>Clostridia</taxon>
        <taxon>Candidatus Avichristensenella</taxon>
    </lineage>
</organism>
<dbReference type="PANTHER" id="PTHR43056:SF10">
    <property type="entry name" value="COCE_NOND FAMILY, PUTATIVE (AFU_ORTHOLOGUE AFUA_7G00600)-RELATED"/>
    <property type="match status" value="1"/>
</dbReference>
<evidence type="ECO:0000313" key="4">
    <source>
        <dbReference type="Proteomes" id="UP000886819"/>
    </source>
</evidence>
<evidence type="ECO:0000313" key="3">
    <source>
        <dbReference type="EMBL" id="HIQ62401.1"/>
    </source>
</evidence>
<reference evidence="3" key="2">
    <citation type="journal article" date="2021" name="PeerJ">
        <title>Extensive microbial diversity within the chicken gut microbiome revealed by metagenomics and culture.</title>
        <authorList>
            <person name="Gilroy R."/>
            <person name="Ravi A."/>
            <person name="Getino M."/>
            <person name="Pursley I."/>
            <person name="Horton D.L."/>
            <person name="Alikhan N.F."/>
            <person name="Baker D."/>
            <person name="Gharbi K."/>
            <person name="Hall N."/>
            <person name="Watson M."/>
            <person name="Adriaenssens E.M."/>
            <person name="Foster-Nyarko E."/>
            <person name="Jarju S."/>
            <person name="Secka A."/>
            <person name="Antonio M."/>
            <person name="Oren A."/>
            <person name="Chaudhuri R.R."/>
            <person name="La Ragione R."/>
            <person name="Hildebrand F."/>
            <person name="Pallen M.J."/>
        </authorList>
    </citation>
    <scope>NUCLEOTIDE SEQUENCE</scope>
    <source>
        <strain evidence="3">ChiHile30-977</strain>
    </source>
</reference>
<dbReference type="AlphaFoldDB" id="A0A9D0YW04"/>
<accession>A0A9D0YW04</accession>
<dbReference type="InterPro" id="IPR029058">
    <property type="entry name" value="AB_hydrolase_fold"/>
</dbReference>
<dbReference type="InterPro" id="IPR013736">
    <property type="entry name" value="Xaa-Pro_dipept_C"/>
</dbReference>
<evidence type="ECO:0000256" key="1">
    <source>
        <dbReference type="ARBA" id="ARBA00022801"/>
    </source>
</evidence>
<dbReference type="PANTHER" id="PTHR43056">
    <property type="entry name" value="PEPTIDASE S9 PROLYL OLIGOPEPTIDASE"/>
    <property type="match status" value="1"/>
</dbReference>
<protein>
    <submittedName>
        <fullName evidence="3">CocE/NonD family hydrolase</fullName>
    </submittedName>
</protein>
<gene>
    <name evidence="3" type="ORF">IAA66_02300</name>
</gene>
<dbReference type="Gene3D" id="3.40.50.1820">
    <property type="entry name" value="alpha/beta hydrolase"/>
    <property type="match status" value="1"/>
</dbReference>
<sequence>MNGKTMILHDRNGNEMTVAVRKALPVDAPSARYPGFKPETLLLKKGSIRLKGYKPLPCDILLERDVPVTLRDGVTIYTDIFRPNDDKAHPAIMAMSPYGKEIGSQWLDDTPNHAGIPMEATSGLQKFEGPDPAYWCDHGYAIINPDVRGAYNSEGIILFFGSDYGRDGADIIEWAAKQPWCSGKIGMSGNSWLAISQWFTAAQNPPHLAAIAPWEGLNDCCREVATRGGVMMPEFVKMLSDSFASTESGGVEDVIAMMNAHPTMNNWWEDKEAELEKIDVPAYIVASYSNPIHTYGTLEGYRRISSKEKWLRIHNTGEWDDYYNAEHTEDLRKFFDRYLKGEQNGWEDTPRVRLSVLNPGGKDVVDRVEEDFPIPRTRYKKLFLNAEEGAMEETPVSHESSVQYDSDRKRSGASFSLRMAEDTEITGYMKLRLWVEALDHDDMDLAVTVEKRRPNGLKYQYTLGPGMDTAATGYIRVSLRALDEARSAEERPFQSMAREEKLKKGDIVPVDILIWPMGLLFKKGDILRVNVKPYKTKKLWTGPFKLKMAKIDLPKEGYTYFPEDKPEMVTIGGAEMFAGSQVDTAEMPRDHNRGRHVIHTGGKYDSYHQLCAGENHRGAPHAFSSPRHRRAGCQRHCQGGRRGQGLLLSPFYRQKRRAGKAPPAPHLGMGTRI</sequence>
<feature type="domain" description="Xaa-Pro dipeptidyl-peptidase C-terminal" evidence="2">
    <location>
        <begin position="332"/>
        <end position="569"/>
    </location>
</feature>
<dbReference type="InterPro" id="IPR005674">
    <property type="entry name" value="CocE/Ser_esterase"/>
</dbReference>
<comment type="caution">
    <text evidence="3">The sequence shown here is derived from an EMBL/GenBank/DDBJ whole genome shotgun (WGS) entry which is preliminary data.</text>
</comment>
<dbReference type="InterPro" id="IPR000383">
    <property type="entry name" value="Xaa-Pro-like_dom"/>
</dbReference>
<dbReference type="InterPro" id="IPR008979">
    <property type="entry name" value="Galactose-bd-like_sf"/>
</dbReference>
<reference evidence="3" key="1">
    <citation type="submission" date="2020-10" db="EMBL/GenBank/DDBJ databases">
        <authorList>
            <person name="Gilroy R."/>
        </authorList>
    </citation>
    <scope>NUCLEOTIDE SEQUENCE</scope>
    <source>
        <strain evidence="3">ChiHile30-977</strain>
    </source>
</reference>
<dbReference type="Gene3D" id="1.10.3020.20">
    <property type="match status" value="1"/>
</dbReference>
<dbReference type="Gene3D" id="2.60.120.260">
    <property type="entry name" value="Galactose-binding domain-like"/>
    <property type="match status" value="1"/>
</dbReference>
<dbReference type="Proteomes" id="UP000886819">
    <property type="component" value="Unassembled WGS sequence"/>
</dbReference>
<dbReference type="NCBIfam" id="TIGR00976">
    <property type="entry name" value="CocE_NonD"/>
    <property type="match status" value="2"/>
</dbReference>
<proteinExistence type="predicted"/>
<dbReference type="GO" id="GO:0008239">
    <property type="term" value="F:dipeptidyl-peptidase activity"/>
    <property type="evidence" value="ECO:0007669"/>
    <property type="project" value="InterPro"/>
</dbReference>
<dbReference type="SMART" id="SM00939">
    <property type="entry name" value="PepX_C"/>
    <property type="match status" value="1"/>
</dbReference>
<dbReference type="EMBL" id="DVFI01000032">
    <property type="protein sequence ID" value="HIQ62401.1"/>
    <property type="molecule type" value="Genomic_DNA"/>
</dbReference>
<dbReference type="SUPFAM" id="SSF53474">
    <property type="entry name" value="alpha/beta-Hydrolases"/>
    <property type="match status" value="1"/>
</dbReference>
<dbReference type="Pfam" id="PF02129">
    <property type="entry name" value="Peptidase_S15"/>
    <property type="match status" value="1"/>
</dbReference>
<dbReference type="SUPFAM" id="SSF49785">
    <property type="entry name" value="Galactose-binding domain-like"/>
    <property type="match status" value="1"/>
</dbReference>
<evidence type="ECO:0000259" key="2">
    <source>
        <dbReference type="SMART" id="SM00939"/>
    </source>
</evidence>